<name>A0ABP4UZR1_9ACTN</name>
<dbReference type="EMBL" id="BAAANF010000023">
    <property type="protein sequence ID" value="GAA1712470.1"/>
    <property type="molecule type" value="Genomic_DNA"/>
</dbReference>
<proteinExistence type="predicted"/>
<reference evidence="3" key="1">
    <citation type="journal article" date="2019" name="Int. J. Syst. Evol. Microbiol.">
        <title>The Global Catalogue of Microorganisms (GCM) 10K type strain sequencing project: providing services to taxonomists for standard genome sequencing and annotation.</title>
        <authorList>
            <consortium name="The Broad Institute Genomics Platform"/>
            <consortium name="The Broad Institute Genome Sequencing Center for Infectious Disease"/>
            <person name="Wu L."/>
            <person name="Ma J."/>
        </authorList>
    </citation>
    <scope>NUCLEOTIDE SEQUENCE [LARGE SCALE GENOMIC DNA]</scope>
    <source>
        <strain evidence="3">JCM 14307</strain>
    </source>
</reference>
<comment type="caution">
    <text evidence="2">The sequence shown here is derived from an EMBL/GenBank/DDBJ whole genome shotgun (WGS) entry which is preliminary data.</text>
</comment>
<feature type="region of interest" description="Disordered" evidence="1">
    <location>
        <begin position="81"/>
        <end position="113"/>
    </location>
</feature>
<accession>A0ABP4UZR1</accession>
<gene>
    <name evidence="2" type="ORF">GCM10009745_70840</name>
</gene>
<evidence type="ECO:0000256" key="1">
    <source>
        <dbReference type="SAM" id="MobiDB-lite"/>
    </source>
</evidence>
<evidence type="ECO:0000313" key="3">
    <source>
        <dbReference type="Proteomes" id="UP001500280"/>
    </source>
</evidence>
<sequence length="113" mass="12605">MDGRSQIHGDLLIEAERRTDIRSEVAIDQGPCIVDQDIQPAEALSNSLQHRGSVGRNRDVGLDSKRPRVFLREAIKSRLRPATDSHRCPLEQECLRETQTDTGGTAGDKDNAW</sequence>
<evidence type="ECO:0000313" key="2">
    <source>
        <dbReference type="EMBL" id="GAA1712470.1"/>
    </source>
</evidence>
<feature type="compositionally biased region" description="Basic and acidic residues" evidence="1">
    <location>
        <begin position="81"/>
        <end position="99"/>
    </location>
</feature>
<dbReference type="Proteomes" id="UP001500280">
    <property type="component" value="Unassembled WGS sequence"/>
</dbReference>
<organism evidence="2 3">
    <name type="scientific">Kribbella yunnanensis</name>
    <dbReference type="NCBI Taxonomy" id="190194"/>
    <lineage>
        <taxon>Bacteria</taxon>
        <taxon>Bacillati</taxon>
        <taxon>Actinomycetota</taxon>
        <taxon>Actinomycetes</taxon>
        <taxon>Propionibacteriales</taxon>
        <taxon>Kribbellaceae</taxon>
        <taxon>Kribbella</taxon>
    </lineage>
</organism>
<keyword evidence="3" id="KW-1185">Reference proteome</keyword>
<protein>
    <submittedName>
        <fullName evidence="2">Uncharacterized protein</fullName>
    </submittedName>
</protein>